<keyword evidence="3" id="KW-0276">Fatty acid metabolism</keyword>
<protein>
    <recommendedName>
        <fullName evidence="9">AMP-dependent synthetase/ligase domain-containing protein</fullName>
    </recommendedName>
</protein>
<evidence type="ECO:0000256" key="1">
    <source>
        <dbReference type="ARBA" id="ARBA00006432"/>
    </source>
</evidence>
<dbReference type="InterPro" id="IPR045851">
    <property type="entry name" value="AMP-bd_C_sf"/>
</dbReference>
<gene>
    <name evidence="7" type="ORF">RO3G_07512</name>
</gene>
<dbReference type="InterPro" id="IPR000873">
    <property type="entry name" value="AMP-dep_synth/lig_dom"/>
</dbReference>
<evidence type="ECO:0000313" key="8">
    <source>
        <dbReference type="Proteomes" id="UP000009138"/>
    </source>
</evidence>
<dbReference type="InterPro" id="IPR020845">
    <property type="entry name" value="AMP-binding_CS"/>
</dbReference>
<feature type="domain" description="AMP-dependent synthetase/ligase" evidence="5">
    <location>
        <begin position="57"/>
        <end position="320"/>
    </location>
</feature>
<feature type="domain" description="AMP-binding enzyme C-terminal" evidence="6">
    <location>
        <begin position="451"/>
        <end position="524"/>
    </location>
</feature>
<evidence type="ECO:0000256" key="4">
    <source>
        <dbReference type="ARBA" id="ARBA00023098"/>
    </source>
</evidence>
<dbReference type="PANTHER" id="PTHR43859:SF4">
    <property type="entry name" value="BUTANOATE--COA LIGASE AAE1-RELATED"/>
    <property type="match status" value="1"/>
</dbReference>
<dbReference type="eggNOG" id="KOG1176">
    <property type="taxonomic scope" value="Eukaryota"/>
</dbReference>
<keyword evidence="4" id="KW-0443">Lipid metabolism</keyword>
<sequence>MSIPNKRLQGIKAHISPDEDSQISNVESLRLRRKHDQVPYHSPLDPLRFLLRSSMVFAEKTAVIHRQRSYTYRELSDRVRRLATVLIKAYHVKKGDRVAILCQNIPSNLESMYAIPATGGIMVPVNTRLVAEEIEYILRHSGATLLILQQEFESKMTNAIKSLVKIIYVADSDNPNQDPYEMMLANCKKPKLWDEMPLLNDENAVFSINYTSGSTGRPKGVMASYRGVYLNALGMIIQGALSTNTVYLWTVPMFHCNGWSFPWALVAVGSTQVMLNKIDYSLIWDLLIKHNITHYNGAPTVQNELCNHKKAVRLNHPVRVLSGVYGLTETYGPAVLGYDVAILSEYNEEEQQKRLARQGYNTIISDELRVLNKDSGLDVTANGKEIGEVCFTGNLVMLGYYNDPEETEKAFKGGVFWSGDLAVRHPDGTIEILDRSKDIIVSGGENISSIEVENVVVQLEEVMECAIVSEPDDKWGERPVAFVVLKAGKTLTADIIFDHCRKLLAGYKCPEKVIFIKELPKTSTVLIQEQHSHLKSIKHHTEIGTLGWFKQQKVRKRKLGQKRPLHQQIGMVVGTLVLDTEDELTEALLERLVLDTEVKVVEELLAGLELELVVEGGIEVEFVLEVGDILEVVDEVVVVCFEPLLRVREVFLSLWPARSSQSFQSLCL</sequence>
<dbReference type="EMBL" id="CH476736">
    <property type="protein sequence ID" value="EIE82807.1"/>
    <property type="molecule type" value="Genomic_DNA"/>
</dbReference>
<dbReference type="Pfam" id="PF00501">
    <property type="entry name" value="AMP-binding"/>
    <property type="match status" value="1"/>
</dbReference>
<comment type="similarity">
    <text evidence="1">Belongs to the ATP-dependent AMP-binding enzyme family.</text>
</comment>
<dbReference type="VEuPathDB" id="FungiDB:RO3G_07512"/>
<dbReference type="AlphaFoldDB" id="I1C2X7"/>
<dbReference type="Pfam" id="PF13193">
    <property type="entry name" value="AMP-binding_C"/>
    <property type="match status" value="1"/>
</dbReference>
<organism evidence="7 8">
    <name type="scientific">Rhizopus delemar (strain RA 99-880 / ATCC MYA-4621 / FGSC 9543 / NRRL 43880)</name>
    <name type="common">Mucormycosis agent</name>
    <name type="synonym">Rhizopus arrhizus var. delemar</name>
    <dbReference type="NCBI Taxonomy" id="246409"/>
    <lineage>
        <taxon>Eukaryota</taxon>
        <taxon>Fungi</taxon>
        <taxon>Fungi incertae sedis</taxon>
        <taxon>Mucoromycota</taxon>
        <taxon>Mucoromycotina</taxon>
        <taxon>Mucoromycetes</taxon>
        <taxon>Mucorales</taxon>
        <taxon>Mucorineae</taxon>
        <taxon>Rhizopodaceae</taxon>
        <taxon>Rhizopus</taxon>
    </lineage>
</organism>
<dbReference type="InParanoid" id="I1C2X7"/>
<dbReference type="RefSeq" id="XP_067518203.1">
    <property type="nucleotide sequence ID" value="XM_067662102.1"/>
</dbReference>
<dbReference type="SUPFAM" id="SSF56801">
    <property type="entry name" value="Acetyl-CoA synthetase-like"/>
    <property type="match status" value="1"/>
</dbReference>
<accession>I1C2X7</accession>
<dbReference type="OrthoDB" id="10253115at2759"/>
<dbReference type="STRING" id="246409.I1C2X7"/>
<evidence type="ECO:0000256" key="3">
    <source>
        <dbReference type="ARBA" id="ARBA00022832"/>
    </source>
</evidence>
<reference evidence="7 8" key="1">
    <citation type="journal article" date="2009" name="PLoS Genet.">
        <title>Genomic analysis of the basal lineage fungus Rhizopus oryzae reveals a whole-genome duplication.</title>
        <authorList>
            <person name="Ma L.-J."/>
            <person name="Ibrahim A.S."/>
            <person name="Skory C."/>
            <person name="Grabherr M.G."/>
            <person name="Burger G."/>
            <person name="Butler M."/>
            <person name="Elias M."/>
            <person name="Idnurm A."/>
            <person name="Lang B.F."/>
            <person name="Sone T."/>
            <person name="Abe A."/>
            <person name="Calvo S.E."/>
            <person name="Corrochano L.M."/>
            <person name="Engels R."/>
            <person name="Fu J."/>
            <person name="Hansberg W."/>
            <person name="Kim J.-M."/>
            <person name="Kodira C.D."/>
            <person name="Koehrsen M.J."/>
            <person name="Liu B."/>
            <person name="Miranda-Saavedra D."/>
            <person name="O'Leary S."/>
            <person name="Ortiz-Castellanos L."/>
            <person name="Poulter R."/>
            <person name="Rodriguez-Romero J."/>
            <person name="Ruiz-Herrera J."/>
            <person name="Shen Y.-Q."/>
            <person name="Zeng Q."/>
            <person name="Galagan J."/>
            <person name="Birren B.W."/>
            <person name="Cuomo C.A."/>
            <person name="Wickes B.L."/>
        </authorList>
    </citation>
    <scope>NUCLEOTIDE SEQUENCE [LARGE SCALE GENOMIC DNA]</scope>
    <source>
        <strain evidence="8">RA 99-880 / ATCC MYA-4621 / FGSC 9543 / NRRL 43880</strain>
    </source>
</reference>
<keyword evidence="2" id="KW-0436">Ligase</keyword>
<evidence type="ECO:0000259" key="5">
    <source>
        <dbReference type="Pfam" id="PF00501"/>
    </source>
</evidence>
<dbReference type="PANTHER" id="PTHR43859">
    <property type="entry name" value="ACYL-ACTIVATING ENZYME"/>
    <property type="match status" value="1"/>
</dbReference>
<evidence type="ECO:0008006" key="9">
    <source>
        <dbReference type="Google" id="ProtNLM"/>
    </source>
</evidence>
<proteinExistence type="inferred from homology"/>
<dbReference type="OMA" id="CGAPIVY"/>
<evidence type="ECO:0000256" key="2">
    <source>
        <dbReference type="ARBA" id="ARBA00022598"/>
    </source>
</evidence>
<dbReference type="Proteomes" id="UP000009138">
    <property type="component" value="Unassembled WGS sequence"/>
</dbReference>
<keyword evidence="8" id="KW-1185">Reference proteome</keyword>
<dbReference type="InterPro" id="IPR025110">
    <property type="entry name" value="AMP-bd_C"/>
</dbReference>
<dbReference type="PROSITE" id="PS00455">
    <property type="entry name" value="AMP_BINDING"/>
    <property type="match status" value="1"/>
</dbReference>
<dbReference type="InterPro" id="IPR042099">
    <property type="entry name" value="ANL_N_sf"/>
</dbReference>
<evidence type="ECO:0000259" key="6">
    <source>
        <dbReference type="Pfam" id="PF13193"/>
    </source>
</evidence>
<name>I1C2X7_RHIO9</name>
<dbReference type="GO" id="GO:0006631">
    <property type="term" value="P:fatty acid metabolic process"/>
    <property type="evidence" value="ECO:0007669"/>
    <property type="project" value="UniProtKB-KW"/>
</dbReference>
<dbReference type="Gene3D" id="3.30.300.30">
    <property type="match status" value="1"/>
</dbReference>
<dbReference type="GO" id="GO:0016874">
    <property type="term" value="F:ligase activity"/>
    <property type="evidence" value="ECO:0007669"/>
    <property type="project" value="UniProtKB-KW"/>
</dbReference>
<dbReference type="GeneID" id="93614483"/>
<evidence type="ECO:0000313" key="7">
    <source>
        <dbReference type="EMBL" id="EIE82807.1"/>
    </source>
</evidence>
<dbReference type="Gene3D" id="3.40.50.12780">
    <property type="entry name" value="N-terminal domain of ligase-like"/>
    <property type="match status" value="1"/>
</dbReference>